<evidence type="ECO:0000256" key="2">
    <source>
        <dbReference type="SAM" id="Coils"/>
    </source>
</evidence>
<evidence type="ECO:0000256" key="1">
    <source>
        <dbReference type="PROSITE-ProRule" id="PRU00339"/>
    </source>
</evidence>
<accession>A0A7D4ULX1</accession>
<keyword evidence="3" id="KW-1133">Transmembrane helix</keyword>
<dbReference type="KEGG" id="mmab:HQ865_22020"/>
<reference evidence="4 5" key="1">
    <citation type="submission" date="2020-05" db="EMBL/GenBank/DDBJ databases">
        <title>Mucilaginibacter mali sp. nov.</title>
        <authorList>
            <person name="Kim H.S."/>
            <person name="Lee K.C."/>
            <person name="Suh M.K."/>
            <person name="Kim J.-S."/>
            <person name="Han K.-I."/>
            <person name="Eom M.K."/>
            <person name="Shin Y.K."/>
            <person name="Lee J.-S."/>
        </authorList>
    </citation>
    <scope>NUCLEOTIDE SEQUENCE [LARGE SCALE GENOMIC DNA]</scope>
    <source>
        <strain evidence="4 5">G2-14</strain>
    </source>
</reference>
<proteinExistence type="predicted"/>
<dbReference type="InterPro" id="IPR011990">
    <property type="entry name" value="TPR-like_helical_dom_sf"/>
</dbReference>
<dbReference type="PROSITE" id="PS50005">
    <property type="entry name" value="TPR"/>
    <property type="match status" value="1"/>
</dbReference>
<protein>
    <submittedName>
        <fullName evidence="4">Tetratricopeptide repeat protein</fullName>
    </submittedName>
</protein>
<sequence length="598" mass="69252">MRLINYYPAYKLPAFNTRCAWIIVVFIFATTHLFAQHAPPSPFSAFKFLSDIPADKRVDSATEIYKSKYRRLNEAVLMAVLDSVQQLAQKLDDEPLEASVYLMRADYYSVNKGYNHQSIAYHQKAIDYTAAHYMPVENAVCLHKKGLYYFTFNHNIEACRYFLQGMDKFRQIGFSRIPNISTYILEQAKFYYSLKDYATAEPLLKSALQYPINNIRTKINVVNTIGLIHREFGRFPQAMDYFNKALKIARANKDSAWIGIMTGNIGSVYFMQGQYVKAIPYLVADYKASLKYAQFSNAAQTLLRLSNISVNSNRVKDAAAQLDSVEILIHKSPGEDVLALWVDVYKQREKLCQLTGQYRDAVNYAVKYETLKDSLSKRNSIAAIERVKLTWEAEKYRGQIDHLHTQADVEAFKRNAMVCIFFLLLIIVLLLFNRYRLNARREQEMLLLRKKRVDEKLKNAAEALQEYTENIKQNNAQIEKYKAEIAAFKTRSTTDKAGAEHLEKLMQAHIMTDESWSEFKKLFTKVHAGFFTRLRNDYPYLTDTDMRLLSLVKLGLNNREMANMLGITIEGIKKSKQRLRKKMQLPFDTDIEQTVAQL</sequence>
<dbReference type="SUPFAM" id="SSF48452">
    <property type="entry name" value="TPR-like"/>
    <property type="match status" value="2"/>
</dbReference>
<dbReference type="GO" id="GO:0006355">
    <property type="term" value="P:regulation of DNA-templated transcription"/>
    <property type="evidence" value="ECO:0007669"/>
    <property type="project" value="InterPro"/>
</dbReference>
<dbReference type="Pfam" id="PF13424">
    <property type="entry name" value="TPR_12"/>
    <property type="match status" value="1"/>
</dbReference>
<keyword evidence="3" id="KW-0472">Membrane</keyword>
<dbReference type="GO" id="GO:0003677">
    <property type="term" value="F:DNA binding"/>
    <property type="evidence" value="ECO:0007669"/>
    <property type="project" value="InterPro"/>
</dbReference>
<dbReference type="InterPro" id="IPR019734">
    <property type="entry name" value="TPR_rpt"/>
</dbReference>
<evidence type="ECO:0000256" key="3">
    <source>
        <dbReference type="SAM" id="Phobius"/>
    </source>
</evidence>
<evidence type="ECO:0000313" key="4">
    <source>
        <dbReference type="EMBL" id="QKJ32322.1"/>
    </source>
</evidence>
<dbReference type="Proteomes" id="UP000505355">
    <property type="component" value="Chromosome"/>
</dbReference>
<keyword evidence="2" id="KW-0175">Coiled coil</keyword>
<evidence type="ECO:0000313" key="5">
    <source>
        <dbReference type="Proteomes" id="UP000505355"/>
    </source>
</evidence>
<name>A0A7D4ULX1_9SPHI</name>
<dbReference type="RefSeq" id="WP_173416972.1">
    <property type="nucleotide sequence ID" value="NZ_CP054139.1"/>
</dbReference>
<feature type="repeat" description="TPR" evidence="1">
    <location>
        <begin position="219"/>
        <end position="252"/>
    </location>
</feature>
<feature type="transmembrane region" description="Helical" evidence="3">
    <location>
        <begin position="415"/>
        <end position="432"/>
    </location>
</feature>
<dbReference type="AlphaFoldDB" id="A0A7D4ULX1"/>
<dbReference type="Gene3D" id="1.25.40.10">
    <property type="entry name" value="Tetratricopeptide repeat domain"/>
    <property type="match status" value="2"/>
</dbReference>
<dbReference type="PANTHER" id="PTHR10098:SF108">
    <property type="entry name" value="TETRATRICOPEPTIDE REPEAT PROTEIN 28"/>
    <property type="match status" value="1"/>
</dbReference>
<keyword evidence="5" id="KW-1185">Reference proteome</keyword>
<dbReference type="InterPro" id="IPR016032">
    <property type="entry name" value="Sig_transdc_resp-reg_C-effctor"/>
</dbReference>
<gene>
    <name evidence="4" type="ORF">HQ865_22020</name>
</gene>
<organism evidence="4 5">
    <name type="scientific">Mucilaginibacter mali</name>
    <dbReference type="NCBI Taxonomy" id="2740462"/>
    <lineage>
        <taxon>Bacteria</taxon>
        <taxon>Pseudomonadati</taxon>
        <taxon>Bacteroidota</taxon>
        <taxon>Sphingobacteriia</taxon>
        <taxon>Sphingobacteriales</taxon>
        <taxon>Sphingobacteriaceae</taxon>
        <taxon>Mucilaginibacter</taxon>
    </lineage>
</organism>
<dbReference type="SUPFAM" id="SSF46894">
    <property type="entry name" value="C-terminal effector domain of the bipartite response regulators"/>
    <property type="match status" value="1"/>
</dbReference>
<keyword evidence="3" id="KW-0812">Transmembrane</keyword>
<dbReference type="EMBL" id="CP054139">
    <property type="protein sequence ID" value="QKJ32322.1"/>
    <property type="molecule type" value="Genomic_DNA"/>
</dbReference>
<feature type="coiled-coil region" evidence="2">
    <location>
        <begin position="450"/>
        <end position="491"/>
    </location>
</feature>
<keyword evidence="1" id="KW-0802">TPR repeat</keyword>
<dbReference type="PANTHER" id="PTHR10098">
    <property type="entry name" value="RAPSYN-RELATED"/>
    <property type="match status" value="1"/>
</dbReference>
<dbReference type="SMART" id="SM00028">
    <property type="entry name" value="TPR"/>
    <property type="match status" value="3"/>
</dbReference>